<dbReference type="Proteomes" id="UP001220961">
    <property type="component" value="Chromosome 7"/>
</dbReference>
<name>A0AAF0E8M4_9BASI</name>
<accession>A0AAF0E8M4</accession>
<feature type="region of interest" description="Disordered" evidence="1">
    <location>
        <begin position="90"/>
        <end position="124"/>
    </location>
</feature>
<keyword evidence="3" id="KW-1185">Reference proteome</keyword>
<evidence type="ECO:0000256" key="1">
    <source>
        <dbReference type="SAM" id="MobiDB-lite"/>
    </source>
</evidence>
<feature type="region of interest" description="Disordered" evidence="1">
    <location>
        <begin position="48"/>
        <end position="75"/>
    </location>
</feature>
<feature type="region of interest" description="Disordered" evidence="1">
    <location>
        <begin position="1"/>
        <end position="28"/>
    </location>
</feature>
<organism evidence="2 3">
    <name type="scientific">Malassezia caprae</name>
    <dbReference type="NCBI Taxonomy" id="1381934"/>
    <lineage>
        <taxon>Eukaryota</taxon>
        <taxon>Fungi</taxon>
        <taxon>Dikarya</taxon>
        <taxon>Basidiomycota</taxon>
        <taxon>Ustilaginomycotina</taxon>
        <taxon>Malasseziomycetes</taxon>
        <taxon>Malasseziales</taxon>
        <taxon>Malasseziaceae</taxon>
        <taxon>Malassezia</taxon>
    </lineage>
</organism>
<reference evidence="2" key="1">
    <citation type="submission" date="2023-03" db="EMBL/GenBank/DDBJ databases">
        <title>Mating type loci evolution in Malassezia.</title>
        <authorList>
            <person name="Coelho M.A."/>
        </authorList>
    </citation>
    <scope>NUCLEOTIDE SEQUENCE</scope>
    <source>
        <strain evidence="2">CBS 10434</strain>
    </source>
</reference>
<protein>
    <submittedName>
        <fullName evidence="2">Uncharacterized protein</fullName>
    </submittedName>
</protein>
<sequence length="124" mass="13391">MPYARSSRARRSPPMSQSLANNGQGVSPYAEYADVDPTLWRETWASADSPYGRAGVGHASMEDEAPPPRAFHMQPGQLVSNFSPVSAFSQPWNAGNQGQAVPTRSSRVIRESLSQGEAAANERT</sequence>
<feature type="compositionally biased region" description="Polar residues" evidence="1">
    <location>
        <begin position="90"/>
        <end position="106"/>
    </location>
</feature>
<gene>
    <name evidence="2" type="ORF">MCAP1_003225</name>
</gene>
<dbReference type="AlphaFoldDB" id="A0AAF0E8M4"/>
<feature type="compositionally biased region" description="Low complexity" evidence="1">
    <location>
        <begin position="1"/>
        <end position="16"/>
    </location>
</feature>
<proteinExistence type="predicted"/>
<dbReference type="EMBL" id="CP119914">
    <property type="protein sequence ID" value="WFD20970.1"/>
    <property type="molecule type" value="Genomic_DNA"/>
</dbReference>
<evidence type="ECO:0000313" key="2">
    <source>
        <dbReference type="EMBL" id="WFD20970.1"/>
    </source>
</evidence>
<evidence type="ECO:0000313" key="3">
    <source>
        <dbReference type="Proteomes" id="UP001220961"/>
    </source>
</evidence>